<feature type="transmembrane region" description="Helical" evidence="1">
    <location>
        <begin position="12"/>
        <end position="34"/>
    </location>
</feature>
<dbReference type="AlphaFoldDB" id="F9WKE5"/>
<keyword evidence="3" id="KW-1185">Reference proteome</keyword>
<sequence>MKGRLLGRCDMGGMVPMVALMLVLLPCVSTTGVLERFSQHSLTFSGSGWKDVYDNNESGLKSSIEADISKHVQRFGTFNTTVEVVWLGVTDVLEAHVEVLQVLKIDYEYAKLQHIWDENEVNSLISQAMYENTLSLHNKSDAKFLGSRRRSKDVKFGECTRTCQVLILMTSVLVTVMIVSLCIVLVYCCCPSCFGKQVTEEEETEKARS</sequence>
<protein>
    <submittedName>
        <fullName evidence="2">Uncharacterized protein</fullName>
    </submittedName>
</protein>
<keyword evidence="1" id="KW-0812">Transmembrane</keyword>
<feature type="transmembrane region" description="Helical" evidence="1">
    <location>
        <begin position="165"/>
        <end position="187"/>
    </location>
</feature>
<proteinExistence type="predicted"/>
<dbReference type="EMBL" id="CAEX01000104">
    <property type="protein sequence ID" value="CCD17965.1"/>
    <property type="molecule type" value="Genomic_DNA"/>
</dbReference>
<name>F9WKE5_TRYVY</name>
<keyword evidence="1" id="KW-0472">Membrane</keyword>
<accession>F9WKE5</accession>
<keyword evidence="1" id="KW-1133">Transmembrane helix</keyword>
<evidence type="ECO:0000313" key="3">
    <source>
        <dbReference type="Proteomes" id="UP000009027"/>
    </source>
</evidence>
<organism evidence="2 3">
    <name type="scientific">Trypanosoma vivax (strain Y486)</name>
    <dbReference type="NCBI Taxonomy" id="1055687"/>
    <lineage>
        <taxon>Eukaryota</taxon>
        <taxon>Discoba</taxon>
        <taxon>Euglenozoa</taxon>
        <taxon>Kinetoplastea</taxon>
        <taxon>Metakinetoplastina</taxon>
        <taxon>Trypanosomatida</taxon>
        <taxon>Trypanosomatidae</taxon>
        <taxon>Trypanosoma</taxon>
        <taxon>Duttonella</taxon>
    </lineage>
</organism>
<reference evidence="2 3" key="1">
    <citation type="journal article" date="2012" name="Proc. Natl. Acad. Sci. U.S.A.">
        <title>Antigenic diversity is generated by distinct evolutionary mechanisms in African trypanosome species.</title>
        <authorList>
            <person name="Jackson A.P."/>
            <person name="Berry A."/>
            <person name="Aslett M."/>
            <person name="Allison H.C."/>
            <person name="Burton P."/>
            <person name="Vavrova-Anderson J."/>
            <person name="Brown R."/>
            <person name="Browne H."/>
            <person name="Corton N."/>
            <person name="Hauser H."/>
            <person name="Gamble J."/>
            <person name="Gilderthorp R."/>
            <person name="Marcello L."/>
            <person name="McQuillan J."/>
            <person name="Otto T.D."/>
            <person name="Quail M.A."/>
            <person name="Sanders M.J."/>
            <person name="van Tonder A."/>
            <person name="Ginger M.L."/>
            <person name="Field M.C."/>
            <person name="Barry J.D."/>
            <person name="Hertz-Fowler C."/>
            <person name="Berriman M."/>
        </authorList>
    </citation>
    <scope>NUCLEOTIDE SEQUENCE</scope>
    <source>
        <strain evidence="2 3">Y486</strain>
    </source>
</reference>
<dbReference type="Proteomes" id="UP000009027">
    <property type="component" value="Unassembled WGS sequence"/>
</dbReference>
<gene>
    <name evidence="2" type="ORF">TvY486_0000420</name>
</gene>
<dbReference type="OMA" id="HIWDENE"/>
<dbReference type="VEuPathDB" id="TriTrypDB:TvY486_0000420"/>
<evidence type="ECO:0000313" key="2">
    <source>
        <dbReference type="EMBL" id="CCD17965.1"/>
    </source>
</evidence>
<evidence type="ECO:0000256" key="1">
    <source>
        <dbReference type="SAM" id="Phobius"/>
    </source>
</evidence>